<dbReference type="PANTHER" id="PTHR37490:SF3">
    <property type="entry name" value="DUF3431 DOMAIN CONTAINING PROTEIN"/>
    <property type="match status" value="1"/>
</dbReference>
<keyword evidence="3" id="KW-1185">Reference proteome</keyword>
<reference evidence="2 3" key="1">
    <citation type="journal article" date="2024" name="Commun. Biol.">
        <title>Comparative genomic analysis of thermophilic fungi reveals convergent evolutionary adaptations and gene losses.</title>
        <authorList>
            <person name="Steindorff A.S."/>
            <person name="Aguilar-Pontes M.V."/>
            <person name="Robinson A.J."/>
            <person name="Andreopoulos B."/>
            <person name="LaButti K."/>
            <person name="Kuo A."/>
            <person name="Mondo S."/>
            <person name="Riley R."/>
            <person name="Otillar R."/>
            <person name="Haridas S."/>
            <person name="Lipzen A."/>
            <person name="Grimwood J."/>
            <person name="Schmutz J."/>
            <person name="Clum A."/>
            <person name="Reid I.D."/>
            <person name="Moisan M.C."/>
            <person name="Butler G."/>
            <person name="Nguyen T.T.M."/>
            <person name="Dewar K."/>
            <person name="Conant G."/>
            <person name="Drula E."/>
            <person name="Henrissat B."/>
            <person name="Hansel C."/>
            <person name="Singer S."/>
            <person name="Hutchinson M.I."/>
            <person name="de Vries R.P."/>
            <person name="Natvig D.O."/>
            <person name="Powell A.J."/>
            <person name="Tsang A."/>
            <person name="Grigoriev I.V."/>
        </authorList>
    </citation>
    <scope>NUCLEOTIDE SEQUENCE [LARGE SCALE GENOMIC DNA]</scope>
    <source>
        <strain evidence="2 3">CBS 620.91</strain>
    </source>
</reference>
<organism evidence="2 3">
    <name type="scientific">Humicola insolens</name>
    <name type="common">Soft-rot fungus</name>
    <dbReference type="NCBI Taxonomy" id="85995"/>
    <lineage>
        <taxon>Eukaryota</taxon>
        <taxon>Fungi</taxon>
        <taxon>Dikarya</taxon>
        <taxon>Ascomycota</taxon>
        <taxon>Pezizomycotina</taxon>
        <taxon>Sordariomycetes</taxon>
        <taxon>Sordariomycetidae</taxon>
        <taxon>Sordariales</taxon>
        <taxon>Chaetomiaceae</taxon>
        <taxon>Mycothermus</taxon>
    </lineage>
</organism>
<accession>A0ABR3V8H7</accession>
<dbReference type="PANTHER" id="PTHR37490">
    <property type="entry name" value="EXPRESSED PROTEIN"/>
    <property type="match status" value="1"/>
</dbReference>
<protein>
    <submittedName>
        <fullName evidence="2">Uncharacterized protein</fullName>
    </submittedName>
</protein>
<dbReference type="Pfam" id="PF11913">
    <property type="entry name" value="DUF3431"/>
    <property type="match status" value="1"/>
</dbReference>
<evidence type="ECO:0000313" key="2">
    <source>
        <dbReference type="EMBL" id="KAL1838041.1"/>
    </source>
</evidence>
<dbReference type="Proteomes" id="UP001583172">
    <property type="component" value="Unassembled WGS sequence"/>
</dbReference>
<dbReference type="InterPro" id="IPR021838">
    <property type="entry name" value="DUF3431"/>
</dbReference>
<feature type="region of interest" description="Disordered" evidence="1">
    <location>
        <begin position="1"/>
        <end position="32"/>
    </location>
</feature>
<comment type="caution">
    <text evidence="2">The sequence shown here is derived from an EMBL/GenBank/DDBJ whole genome shotgun (WGS) entry which is preliminary data.</text>
</comment>
<sequence>MLIRPAGGVKAGREASTSSTTRPPLSPSQPTRGAHVYKHAFEELMPGVRVPENVGVSCCSQLAVSHEAIRSWPKDDYVRWRKWLLKTPMSDDLSGRVFKYMWHIIFGKEVLLYPSAPQCYCDLYGLCNLKCGMRRCEGRVAGPL</sequence>
<gene>
    <name evidence="2" type="ORF">VTJ49DRAFT_3114</name>
</gene>
<proteinExistence type="predicted"/>
<evidence type="ECO:0000313" key="3">
    <source>
        <dbReference type="Proteomes" id="UP001583172"/>
    </source>
</evidence>
<dbReference type="EMBL" id="JAZGSY010000242">
    <property type="protein sequence ID" value="KAL1838041.1"/>
    <property type="molecule type" value="Genomic_DNA"/>
</dbReference>
<name>A0ABR3V8H7_HUMIN</name>
<evidence type="ECO:0000256" key="1">
    <source>
        <dbReference type="SAM" id="MobiDB-lite"/>
    </source>
</evidence>
<feature type="compositionally biased region" description="Low complexity" evidence="1">
    <location>
        <begin position="16"/>
        <end position="31"/>
    </location>
</feature>